<proteinExistence type="inferred from homology"/>
<feature type="transmembrane region" description="Helical" evidence="8">
    <location>
        <begin position="253"/>
        <end position="286"/>
    </location>
</feature>
<reference evidence="9" key="1">
    <citation type="submission" date="2018-06" db="EMBL/GenBank/DDBJ databases">
        <authorList>
            <person name="Zhirakovskaya E."/>
        </authorList>
    </citation>
    <scope>NUCLEOTIDE SEQUENCE</scope>
</reference>
<feature type="transmembrane region" description="Helical" evidence="8">
    <location>
        <begin position="63"/>
        <end position="85"/>
    </location>
</feature>
<dbReference type="PANTHER" id="PTHR21716">
    <property type="entry name" value="TRANSMEMBRANE PROTEIN"/>
    <property type="match status" value="1"/>
</dbReference>
<name>A0A3B0V4A0_9ZZZZ</name>
<evidence type="ECO:0000313" key="9">
    <source>
        <dbReference type="EMBL" id="VAW32697.1"/>
    </source>
</evidence>
<dbReference type="GO" id="GO:0005886">
    <property type="term" value="C:plasma membrane"/>
    <property type="evidence" value="ECO:0007669"/>
    <property type="project" value="UniProtKB-SubCell"/>
</dbReference>
<dbReference type="PANTHER" id="PTHR21716:SF53">
    <property type="entry name" value="PERMEASE PERM-RELATED"/>
    <property type="match status" value="1"/>
</dbReference>
<evidence type="ECO:0000256" key="1">
    <source>
        <dbReference type="ARBA" id="ARBA00004651"/>
    </source>
</evidence>
<gene>
    <name evidence="9" type="ORF">MNBD_CPR01-508</name>
</gene>
<dbReference type="EMBL" id="UOEV01000063">
    <property type="protein sequence ID" value="VAW32697.1"/>
    <property type="molecule type" value="Genomic_DNA"/>
</dbReference>
<evidence type="ECO:0000256" key="5">
    <source>
        <dbReference type="ARBA" id="ARBA00022692"/>
    </source>
</evidence>
<accession>A0A3B0V4A0</accession>
<keyword evidence="7 8" id="KW-0472">Membrane</keyword>
<dbReference type="Pfam" id="PF01594">
    <property type="entry name" value="AI-2E_transport"/>
    <property type="match status" value="1"/>
</dbReference>
<dbReference type="AlphaFoldDB" id="A0A3B0V4A0"/>
<feature type="transmembrane region" description="Helical" evidence="8">
    <location>
        <begin position="320"/>
        <end position="340"/>
    </location>
</feature>
<keyword evidence="6 8" id="KW-1133">Transmembrane helix</keyword>
<dbReference type="InterPro" id="IPR002549">
    <property type="entry name" value="AI-2E-like"/>
</dbReference>
<evidence type="ECO:0000256" key="4">
    <source>
        <dbReference type="ARBA" id="ARBA00022475"/>
    </source>
</evidence>
<keyword evidence="5 8" id="KW-0812">Transmembrane</keyword>
<protein>
    <recommendedName>
        <fullName evidence="10">AI-2E family transporter</fullName>
    </recommendedName>
</protein>
<evidence type="ECO:0000256" key="6">
    <source>
        <dbReference type="ARBA" id="ARBA00022989"/>
    </source>
</evidence>
<evidence type="ECO:0000256" key="7">
    <source>
        <dbReference type="ARBA" id="ARBA00023136"/>
    </source>
</evidence>
<evidence type="ECO:0000256" key="2">
    <source>
        <dbReference type="ARBA" id="ARBA00009773"/>
    </source>
</evidence>
<comment type="subcellular location">
    <subcellularLocation>
        <location evidence="1">Cell membrane</location>
        <topology evidence="1">Multi-pass membrane protein</topology>
    </subcellularLocation>
</comment>
<evidence type="ECO:0008006" key="10">
    <source>
        <dbReference type="Google" id="ProtNLM"/>
    </source>
</evidence>
<comment type="similarity">
    <text evidence="2">Belongs to the autoinducer-2 exporter (AI-2E) (TC 2.A.86) family.</text>
</comment>
<sequence length="354" mass="38093">MKDTRYSISITSGTIVTALVIGLIAYALWTLRDLVLLVVTAIVMASAIRPGVLFFMRYKLPRALAVFGMYTAVFGALFGFIYFFLPPLLGEVGNFINVLPHYLQGFSLPAPFGSSGTSSFLSTNASGTGTSFVQSLFSLQKAFTNTSAGAFSLLATVFGGLFSLIFVVVLSFYFAVQEEGIEGFLRTITPLAQEEYVIDLWRRSQKKIGLWMQGQIMLSVLVGVLVYLGLLIIGIPYALLIGIFTAMMEIIPIFGSFIAAVPAIAIAFTTGGATLSVIVAGLYIVVNQFEAHLIYPLVVKKIVGVPPLLVIVAMVAGGELAGFLGLLLSIPLAAILQEFVGDLDKGRRARFARK</sequence>
<feature type="transmembrane region" description="Helical" evidence="8">
    <location>
        <begin position="293"/>
        <end position="314"/>
    </location>
</feature>
<feature type="transmembrane region" description="Helical" evidence="8">
    <location>
        <begin position="216"/>
        <end position="247"/>
    </location>
</feature>
<evidence type="ECO:0000256" key="3">
    <source>
        <dbReference type="ARBA" id="ARBA00022448"/>
    </source>
</evidence>
<feature type="transmembrane region" description="Helical" evidence="8">
    <location>
        <begin position="35"/>
        <end position="56"/>
    </location>
</feature>
<organism evidence="9">
    <name type="scientific">hydrothermal vent metagenome</name>
    <dbReference type="NCBI Taxonomy" id="652676"/>
    <lineage>
        <taxon>unclassified sequences</taxon>
        <taxon>metagenomes</taxon>
        <taxon>ecological metagenomes</taxon>
    </lineage>
</organism>
<dbReference type="GO" id="GO:0055085">
    <property type="term" value="P:transmembrane transport"/>
    <property type="evidence" value="ECO:0007669"/>
    <property type="project" value="TreeGrafter"/>
</dbReference>
<feature type="transmembrane region" description="Helical" evidence="8">
    <location>
        <begin position="150"/>
        <end position="176"/>
    </location>
</feature>
<keyword evidence="4" id="KW-1003">Cell membrane</keyword>
<keyword evidence="3" id="KW-0813">Transport</keyword>
<evidence type="ECO:0000256" key="8">
    <source>
        <dbReference type="SAM" id="Phobius"/>
    </source>
</evidence>
<feature type="transmembrane region" description="Helical" evidence="8">
    <location>
        <begin position="7"/>
        <end position="29"/>
    </location>
</feature>